<dbReference type="SUPFAM" id="SSF54637">
    <property type="entry name" value="Thioesterase/thiol ester dehydrase-isomerase"/>
    <property type="match status" value="1"/>
</dbReference>
<evidence type="ECO:0000313" key="1">
    <source>
        <dbReference type="EMBL" id="MFD0737810.1"/>
    </source>
</evidence>
<sequence>MQAPLSVRWRDLDAFNHVNNSQYLGYLEEARLRWMMTLPGMGLDDDVAPVLAASNLNYRRPIEWPNEVMVELFVERVGNTSVTVGHRILDANDAGVLFCDGNVVMVWIDREAGRAAPLPASVRNACQPS</sequence>
<protein>
    <submittedName>
        <fullName evidence="1">Acyl-CoA thioesterase</fullName>
        <ecNumber evidence="1">3.1.2.-</ecNumber>
    </submittedName>
</protein>
<dbReference type="GO" id="GO:0016787">
    <property type="term" value="F:hydrolase activity"/>
    <property type="evidence" value="ECO:0007669"/>
    <property type="project" value="UniProtKB-KW"/>
</dbReference>
<keyword evidence="2" id="KW-1185">Reference proteome</keyword>
<keyword evidence="1" id="KW-0378">Hydrolase</keyword>
<evidence type="ECO:0000313" key="2">
    <source>
        <dbReference type="Proteomes" id="UP001597090"/>
    </source>
</evidence>
<dbReference type="Proteomes" id="UP001597090">
    <property type="component" value="Unassembled WGS sequence"/>
</dbReference>
<dbReference type="RefSeq" id="WP_386811618.1">
    <property type="nucleotide sequence ID" value="NZ_JBHTIH010000002.1"/>
</dbReference>
<dbReference type="PANTHER" id="PTHR31793">
    <property type="entry name" value="4-HYDROXYBENZOYL-COA THIOESTERASE FAMILY MEMBER"/>
    <property type="match status" value="1"/>
</dbReference>
<dbReference type="CDD" id="cd00586">
    <property type="entry name" value="4HBT"/>
    <property type="match status" value="1"/>
</dbReference>
<reference evidence="2" key="1">
    <citation type="journal article" date="2019" name="Int. J. Syst. Evol. Microbiol.">
        <title>The Global Catalogue of Microorganisms (GCM) 10K type strain sequencing project: providing services to taxonomists for standard genome sequencing and annotation.</title>
        <authorList>
            <consortium name="The Broad Institute Genomics Platform"/>
            <consortium name="The Broad Institute Genome Sequencing Center for Infectious Disease"/>
            <person name="Wu L."/>
            <person name="Ma J."/>
        </authorList>
    </citation>
    <scope>NUCLEOTIDE SEQUENCE [LARGE SCALE GENOMIC DNA]</scope>
    <source>
        <strain evidence="2">CCUG 55491</strain>
    </source>
</reference>
<dbReference type="Pfam" id="PF13279">
    <property type="entry name" value="4HBT_2"/>
    <property type="match status" value="1"/>
</dbReference>
<dbReference type="EC" id="3.1.2.-" evidence="1"/>
<dbReference type="InterPro" id="IPR050563">
    <property type="entry name" value="4-hydroxybenzoyl-CoA_TE"/>
</dbReference>
<gene>
    <name evidence="1" type="ORF">ACFQZQ_00700</name>
</gene>
<dbReference type="EMBL" id="JBHTIH010000002">
    <property type="protein sequence ID" value="MFD0737810.1"/>
    <property type="molecule type" value="Genomic_DNA"/>
</dbReference>
<dbReference type="PANTHER" id="PTHR31793:SF24">
    <property type="entry name" value="LONG-CHAIN ACYL-COA THIOESTERASE FADM"/>
    <property type="match status" value="1"/>
</dbReference>
<proteinExistence type="predicted"/>
<name>A0ABW2YHL8_9GAMM</name>
<dbReference type="Gene3D" id="3.10.129.10">
    <property type="entry name" value="Hotdog Thioesterase"/>
    <property type="match status" value="1"/>
</dbReference>
<dbReference type="InterPro" id="IPR029069">
    <property type="entry name" value="HotDog_dom_sf"/>
</dbReference>
<comment type="caution">
    <text evidence="1">The sequence shown here is derived from an EMBL/GenBank/DDBJ whole genome shotgun (WGS) entry which is preliminary data.</text>
</comment>
<accession>A0ABW2YHL8</accession>
<organism evidence="1 2">
    <name type="scientific">Lysobacter koreensis</name>
    <dbReference type="NCBI Taxonomy" id="266122"/>
    <lineage>
        <taxon>Bacteria</taxon>
        <taxon>Pseudomonadati</taxon>
        <taxon>Pseudomonadota</taxon>
        <taxon>Gammaproteobacteria</taxon>
        <taxon>Lysobacterales</taxon>
        <taxon>Lysobacteraceae</taxon>
        <taxon>Lysobacter</taxon>
    </lineage>
</organism>